<sequence>MKKNVPFWVRNIEGVNDGSGSATSTNDEAKEGAGETSESGKGSGGATDDADHWKAQARKWEKRAKENQSAAEKLKEREDAEKSELQKAEERLAEAVKARTDVESRLARSEIALEFGLSKSDADMFLHGSEEDMRQQAKKLAQLGKSTGSKGSAASDPYQGRESGSSSRKDAESWAERLLGSAH</sequence>
<dbReference type="KEGG" id="cmv:CMUST_04455"/>
<dbReference type="Proteomes" id="UP000035199">
    <property type="component" value="Chromosome"/>
</dbReference>
<feature type="region of interest" description="Disordered" evidence="1">
    <location>
        <begin position="126"/>
        <end position="183"/>
    </location>
</feature>
<keyword evidence="3" id="KW-0614">Plasmid</keyword>
<gene>
    <name evidence="2" type="ORF">CMUST_04455</name>
    <name evidence="3" type="ORF">CMUST_15765</name>
</gene>
<reference evidence="4" key="2">
    <citation type="submission" date="2015-05" db="EMBL/GenBank/DDBJ databases">
        <title>Complete genome sequence of Corynebacterium mustelae DSM 45274, isolated from various tissues of a male ferret with lethal sepsis.</title>
        <authorList>
            <person name="Ruckert C."/>
            <person name="Albersmeier A."/>
            <person name="Winkler A."/>
            <person name="Tauch A."/>
        </authorList>
    </citation>
    <scope>NUCLEOTIDE SEQUENCE [LARGE SCALE GENOMIC DNA]</scope>
    <source>
        <strain evidence="4">DSM 45274</strain>
        <plasmid evidence="4">Plasmid phiCmus45274</plasmid>
    </source>
</reference>
<proteinExistence type="predicted"/>
<keyword evidence="4" id="KW-1185">Reference proteome</keyword>
<dbReference type="RefSeq" id="WP_052844523.1">
    <property type="nucleotide sequence ID" value="NZ_CP011542.1"/>
</dbReference>
<dbReference type="PATRIC" id="fig|571915.4.peg.3382"/>
<feature type="compositionally biased region" description="Basic and acidic residues" evidence="1">
    <location>
        <begin position="126"/>
        <end position="135"/>
    </location>
</feature>
<evidence type="ECO:0000313" key="3">
    <source>
        <dbReference type="EMBL" id="AKK07441.1"/>
    </source>
</evidence>
<organism evidence="2 4">
    <name type="scientific">Corynebacterium mustelae</name>
    <dbReference type="NCBI Taxonomy" id="571915"/>
    <lineage>
        <taxon>Bacteria</taxon>
        <taxon>Bacillati</taxon>
        <taxon>Actinomycetota</taxon>
        <taxon>Actinomycetes</taxon>
        <taxon>Mycobacteriales</taxon>
        <taxon>Corynebacteriaceae</taxon>
        <taxon>Corynebacterium</taxon>
    </lineage>
</organism>
<geneLocation type="plasmid" evidence="3 4">
    <name>phiCmus45274</name>
</geneLocation>
<evidence type="ECO:0000256" key="1">
    <source>
        <dbReference type="SAM" id="MobiDB-lite"/>
    </source>
</evidence>
<reference evidence="2 4" key="1">
    <citation type="journal article" date="2015" name="Genome Announc.">
        <title>Complete Genome Sequence of the Type Strain Corynebacterium mustelae DSM 45274, Isolated from Various Tissues of a Male Ferret with Lethal Sepsis.</title>
        <authorList>
            <person name="Ruckert C."/>
            <person name="Eimer J."/>
            <person name="Winkler A."/>
            <person name="Tauch A."/>
        </authorList>
    </citation>
    <scope>NUCLEOTIDE SEQUENCE [LARGE SCALE GENOMIC DNA]</scope>
    <source>
        <strain evidence="2 4">DSM 45274</strain>
        <plasmid evidence="3">phiCmus45274</plasmid>
        <plasmid evidence="4">Plasmid phiCmus45274</plasmid>
    </source>
</reference>
<dbReference type="EMBL" id="CP011542">
    <property type="protein sequence ID" value="AKK05233.1"/>
    <property type="molecule type" value="Genomic_DNA"/>
</dbReference>
<feature type="compositionally biased region" description="Low complexity" evidence="1">
    <location>
        <begin position="144"/>
        <end position="155"/>
    </location>
</feature>
<dbReference type="OrthoDB" id="4775340at2"/>
<evidence type="ECO:0000313" key="4">
    <source>
        <dbReference type="Proteomes" id="UP000035199"/>
    </source>
</evidence>
<feature type="region of interest" description="Disordered" evidence="1">
    <location>
        <begin position="1"/>
        <end position="86"/>
    </location>
</feature>
<dbReference type="Proteomes" id="UP000035199">
    <property type="component" value="Plasmid phiCmus45274"/>
</dbReference>
<dbReference type="EMBL" id="CP011544">
    <property type="protein sequence ID" value="AKK07441.1"/>
    <property type="molecule type" value="Genomic_DNA"/>
</dbReference>
<name>A0A0G3H099_9CORY</name>
<dbReference type="KEGG" id="cmv:CMUST_15765"/>
<accession>A0A0G3H099</accession>
<protein>
    <submittedName>
        <fullName evidence="2">Putative DUF4355 family protein</fullName>
    </submittedName>
</protein>
<dbReference type="AlphaFoldDB" id="A0A0G3H099"/>
<feature type="compositionally biased region" description="Basic and acidic residues" evidence="1">
    <location>
        <begin position="72"/>
        <end position="86"/>
    </location>
</feature>
<dbReference type="STRING" id="571915.CMUST_04455"/>
<evidence type="ECO:0000313" key="2">
    <source>
        <dbReference type="EMBL" id="AKK05233.1"/>
    </source>
</evidence>